<evidence type="ECO:0000256" key="1">
    <source>
        <dbReference type="SAM" id="SignalP"/>
    </source>
</evidence>
<keyword evidence="3" id="KW-1185">Reference proteome</keyword>
<dbReference type="Proteomes" id="UP000184383">
    <property type="component" value="Unassembled WGS sequence"/>
</dbReference>
<dbReference type="GeneID" id="63745973"/>
<dbReference type="VEuPathDB" id="FungiDB:ASPWEDRAFT_167262"/>
<feature type="signal peptide" evidence="1">
    <location>
        <begin position="1"/>
        <end position="20"/>
    </location>
</feature>
<name>A0A1L9S243_ASPWE</name>
<proteinExistence type="predicted"/>
<evidence type="ECO:0000313" key="3">
    <source>
        <dbReference type="Proteomes" id="UP000184383"/>
    </source>
</evidence>
<feature type="chain" id="PRO_5009887506" evidence="1">
    <location>
        <begin position="21"/>
        <end position="82"/>
    </location>
</feature>
<accession>A0A1L9S243</accession>
<reference evidence="3" key="1">
    <citation type="journal article" date="2017" name="Genome Biol.">
        <title>Comparative genomics reveals high biological diversity and specific adaptations in the industrially and medically important fungal genus Aspergillus.</title>
        <authorList>
            <person name="de Vries R.P."/>
            <person name="Riley R."/>
            <person name="Wiebenga A."/>
            <person name="Aguilar-Osorio G."/>
            <person name="Amillis S."/>
            <person name="Uchima C.A."/>
            <person name="Anderluh G."/>
            <person name="Asadollahi M."/>
            <person name="Askin M."/>
            <person name="Barry K."/>
            <person name="Battaglia E."/>
            <person name="Bayram O."/>
            <person name="Benocci T."/>
            <person name="Braus-Stromeyer S.A."/>
            <person name="Caldana C."/>
            <person name="Canovas D."/>
            <person name="Cerqueira G.C."/>
            <person name="Chen F."/>
            <person name="Chen W."/>
            <person name="Choi C."/>
            <person name="Clum A."/>
            <person name="Dos Santos R.A."/>
            <person name="Damasio A.R."/>
            <person name="Diallinas G."/>
            <person name="Emri T."/>
            <person name="Fekete E."/>
            <person name="Flipphi M."/>
            <person name="Freyberg S."/>
            <person name="Gallo A."/>
            <person name="Gournas C."/>
            <person name="Habgood R."/>
            <person name="Hainaut M."/>
            <person name="Harispe M.L."/>
            <person name="Henrissat B."/>
            <person name="Hilden K.S."/>
            <person name="Hope R."/>
            <person name="Hossain A."/>
            <person name="Karabika E."/>
            <person name="Karaffa L."/>
            <person name="Karanyi Z."/>
            <person name="Krasevec N."/>
            <person name="Kuo A."/>
            <person name="Kusch H."/>
            <person name="LaButti K."/>
            <person name="Lagendijk E.L."/>
            <person name="Lapidus A."/>
            <person name="Levasseur A."/>
            <person name="Lindquist E."/>
            <person name="Lipzen A."/>
            <person name="Logrieco A.F."/>
            <person name="MacCabe A."/>
            <person name="Maekelae M.R."/>
            <person name="Malavazi I."/>
            <person name="Melin P."/>
            <person name="Meyer V."/>
            <person name="Mielnichuk N."/>
            <person name="Miskei M."/>
            <person name="Molnar A.P."/>
            <person name="Mule G."/>
            <person name="Ngan C.Y."/>
            <person name="Orejas M."/>
            <person name="Orosz E."/>
            <person name="Ouedraogo J.P."/>
            <person name="Overkamp K.M."/>
            <person name="Park H.-S."/>
            <person name="Perrone G."/>
            <person name="Piumi F."/>
            <person name="Punt P.J."/>
            <person name="Ram A.F."/>
            <person name="Ramon A."/>
            <person name="Rauscher S."/>
            <person name="Record E."/>
            <person name="Riano-Pachon D.M."/>
            <person name="Robert V."/>
            <person name="Roehrig J."/>
            <person name="Ruller R."/>
            <person name="Salamov A."/>
            <person name="Salih N.S."/>
            <person name="Samson R.A."/>
            <person name="Sandor E."/>
            <person name="Sanguinetti M."/>
            <person name="Schuetze T."/>
            <person name="Sepcic K."/>
            <person name="Shelest E."/>
            <person name="Sherlock G."/>
            <person name="Sophianopoulou V."/>
            <person name="Squina F.M."/>
            <person name="Sun H."/>
            <person name="Susca A."/>
            <person name="Todd R.B."/>
            <person name="Tsang A."/>
            <person name="Unkles S.E."/>
            <person name="van de Wiele N."/>
            <person name="van Rossen-Uffink D."/>
            <person name="Oliveira J.V."/>
            <person name="Vesth T.C."/>
            <person name="Visser J."/>
            <person name="Yu J.-H."/>
            <person name="Zhou M."/>
            <person name="Andersen M.R."/>
            <person name="Archer D.B."/>
            <person name="Baker S.E."/>
            <person name="Benoit I."/>
            <person name="Brakhage A.A."/>
            <person name="Braus G.H."/>
            <person name="Fischer R."/>
            <person name="Frisvad J.C."/>
            <person name="Goldman G.H."/>
            <person name="Houbraken J."/>
            <person name="Oakley B."/>
            <person name="Pocsi I."/>
            <person name="Scazzocchio C."/>
            <person name="Seiboth B."/>
            <person name="vanKuyk P.A."/>
            <person name="Wortman J."/>
            <person name="Dyer P.S."/>
            <person name="Grigoriev I.V."/>
        </authorList>
    </citation>
    <scope>NUCLEOTIDE SEQUENCE [LARGE SCALE GENOMIC DNA]</scope>
    <source>
        <strain evidence="3">DTO 134E9</strain>
    </source>
</reference>
<keyword evidence="1" id="KW-0732">Signal</keyword>
<evidence type="ECO:0000313" key="2">
    <source>
        <dbReference type="EMBL" id="OJJ41232.1"/>
    </source>
</evidence>
<sequence length="82" mass="9022">MKLFTVVKFLCLATMATSLAIDTRDTQDLNTRSKTLVKKSDNIMERAAGATCNSPCETDSDCTGICEVCRMGSQHKICTKLR</sequence>
<gene>
    <name evidence="2" type="ORF">ASPWEDRAFT_167262</name>
</gene>
<protein>
    <submittedName>
        <fullName evidence="2">Uncharacterized protein</fullName>
    </submittedName>
</protein>
<dbReference type="EMBL" id="KV878209">
    <property type="protein sequence ID" value="OJJ41232.1"/>
    <property type="molecule type" value="Genomic_DNA"/>
</dbReference>
<organism evidence="2 3">
    <name type="scientific">Aspergillus wentii DTO 134E9</name>
    <dbReference type="NCBI Taxonomy" id="1073089"/>
    <lineage>
        <taxon>Eukaryota</taxon>
        <taxon>Fungi</taxon>
        <taxon>Dikarya</taxon>
        <taxon>Ascomycota</taxon>
        <taxon>Pezizomycotina</taxon>
        <taxon>Eurotiomycetes</taxon>
        <taxon>Eurotiomycetidae</taxon>
        <taxon>Eurotiales</taxon>
        <taxon>Aspergillaceae</taxon>
        <taxon>Aspergillus</taxon>
        <taxon>Aspergillus subgen. Cremei</taxon>
    </lineage>
</organism>
<dbReference type="AlphaFoldDB" id="A0A1L9S243"/>
<dbReference type="RefSeq" id="XP_040694908.1">
    <property type="nucleotide sequence ID" value="XM_040830125.1"/>
</dbReference>